<evidence type="ECO:0000313" key="11">
    <source>
        <dbReference type="Proteomes" id="UP000332933"/>
    </source>
</evidence>
<keyword evidence="5" id="KW-0539">Nucleus</keyword>
<evidence type="ECO:0000256" key="3">
    <source>
        <dbReference type="ARBA" id="ARBA00023125"/>
    </source>
</evidence>
<evidence type="ECO:0000256" key="6">
    <source>
        <dbReference type="RuleBase" id="RU004020"/>
    </source>
</evidence>
<dbReference type="GO" id="GO:0003700">
    <property type="term" value="F:DNA-binding transcription factor activity"/>
    <property type="evidence" value="ECO:0007669"/>
    <property type="project" value="InterPro"/>
</dbReference>
<evidence type="ECO:0000256" key="4">
    <source>
        <dbReference type="ARBA" id="ARBA00023163"/>
    </source>
</evidence>
<dbReference type="InterPro" id="IPR000232">
    <property type="entry name" value="HSF_DNA-bd"/>
</dbReference>
<evidence type="ECO:0000256" key="7">
    <source>
        <dbReference type="SAM" id="MobiDB-lite"/>
    </source>
</evidence>
<evidence type="ECO:0000256" key="5">
    <source>
        <dbReference type="ARBA" id="ARBA00023242"/>
    </source>
</evidence>
<reference evidence="10 11" key="1">
    <citation type="submission" date="2019-03" db="EMBL/GenBank/DDBJ databases">
        <authorList>
            <person name="Gaulin E."/>
            <person name="Dumas B."/>
        </authorList>
    </citation>
    <scope>NUCLEOTIDE SEQUENCE [LARGE SCALE GENOMIC DNA]</scope>
    <source>
        <strain evidence="10">CBS 568.67</strain>
    </source>
</reference>
<protein>
    <submittedName>
        <fullName evidence="10">Aste57867_11207 protein</fullName>
    </submittedName>
</protein>
<evidence type="ECO:0000256" key="1">
    <source>
        <dbReference type="ARBA" id="ARBA00004123"/>
    </source>
</evidence>
<dbReference type="Proteomes" id="UP000332933">
    <property type="component" value="Unassembled WGS sequence"/>
</dbReference>
<evidence type="ECO:0000313" key="10">
    <source>
        <dbReference type="EMBL" id="VFT88074.1"/>
    </source>
</evidence>
<evidence type="ECO:0000256" key="2">
    <source>
        <dbReference type="ARBA" id="ARBA00023015"/>
    </source>
</evidence>
<sequence length="342" mass="37590">MASHLEVHKLEKCYSLGETPGSTPASSEVSVEFSARILLCSPMTMNHVPVFLQKTYDMIDNCTDAIATWSTTGESFIIKRINEFASEILPRYFKHNNFSSFARQLNFYGFHKVKKEDILLRAKGNASPTDPDTALEAQGWWEFSHPLFLRDQPEKMGSIRRKTYADSNQAQAAAAAAAAAAASLPHKSELEELKGFVSDLVDDVKGELASLKSQVNLLTHHMTSLGSLMHLIVQTQSIESMEPTMKRRKLEQSMAVPPPPPSTSHGVPPPPTTNGSLTNAVGGGITLPPLALMNNPPSSSGVAPPPPPTKYKYPTDRQSELEESEANAAFVLWHHARREKMQ</sequence>
<feature type="domain" description="HSF-type DNA-binding" evidence="8">
    <location>
        <begin position="47"/>
        <end position="162"/>
    </location>
</feature>
<dbReference type="OrthoDB" id="60033at2759"/>
<dbReference type="InterPro" id="IPR036390">
    <property type="entry name" value="WH_DNA-bd_sf"/>
</dbReference>
<dbReference type="GO" id="GO:0043565">
    <property type="term" value="F:sequence-specific DNA binding"/>
    <property type="evidence" value="ECO:0007669"/>
    <property type="project" value="InterPro"/>
</dbReference>
<name>A0A485KSA3_9STRA</name>
<comment type="subcellular location">
    <subcellularLocation>
        <location evidence="1">Nucleus</location>
    </subcellularLocation>
</comment>
<dbReference type="PRINTS" id="PR00056">
    <property type="entry name" value="HSFDOMAIN"/>
</dbReference>
<dbReference type="Pfam" id="PF00447">
    <property type="entry name" value="HSF_DNA-bind"/>
    <property type="match status" value="1"/>
</dbReference>
<dbReference type="PANTHER" id="PTHR10015:SF206">
    <property type="entry name" value="HSF-TYPE DNA-BINDING DOMAIN-CONTAINING PROTEIN"/>
    <property type="match status" value="1"/>
</dbReference>
<keyword evidence="2" id="KW-0805">Transcription regulation</keyword>
<feature type="region of interest" description="Disordered" evidence="7">
    <location>
        <begin position="246"/>
        <end position="325"/>
    </location>
</feature>
<dbReference type="EMBL" id="CAADRA010005279">
    <property type="protein sequence ID" value="VFT88074.1"/>
    <property type="molecule type" value="Genomic_DNA"/>
</dbReference>
<dbReference type="SUPFAM" id="SSF46785">
    <property type="entry name" value="Winged helix' DNA-binding domain"/>
    <property type="match status" value="1"/>
</dbReference>
<keyword evidence="3" id="KW-0238">DNA-binding</keyword>
<dbReference type="EMBL" id="VJMH01005258">
    <property type="protein sequence ID" value="KAF0698166.1"/>
    <property type="molecule type" value="Genomic_DNA"/>
</dbReference>
<dbReference type="InterPro" id="IPR036388">
    <property type="entry name" value="WH-like_DNA-bd_sf"/>
</dbReference>
<feature type="compositionally biased region" description="Pro residues" evidence="7">
    <location>
        <begin position="256"/>
        <end position="272"/>
    </location>
</feature>
<evidence type="ECO:0000259" key="8">
    <source>
        <dbReference type="SMART" id="SM00415"/>
    </source>
</evidence>
<accession>A0A485KSA3</accession>
<dbReference type="PANTHER" id="PTHR10015">
    <property type="entry name" value="HEAT SHOCK TRANSCRIPTION FACTOR"/>
    <property type="match status" value="1"/>
</dbReference>
<keyword evidence="4" id="KW-0804">Transcription</keyword>
<comment type="similarity">
    <text evidence="6">Belongs to the HSF family.</text>
</comment>
<dbReference type="AlphaFoldDB" id="A0A485KSA3"/>
<dbReference type="Gene3D" id="1.10.10.10">
    <property type="entry name" value="Winged helix-like DNA-binding domain superfamily/Winged helix DNA-binding domain"/>
    <property type="match status" value="1"/>
</dbReference>
<dbReference type="FunFam" id="1.10.10.10:FF:000027">
    <property type="entry name" value="Heat shock transcription factor 1"/>
    <property type="match status" value="1"/>
</dbReference>
<reference evidence="9" key="2">
    <citation type="submission" date="2019-06" db="EMBL/GenBank/DDBJ databases">
        <title>Genomics analysis of Aphanomyces spp. identifies a new class of oomycete effector associated with host adaptation.</title>
        <authorList>
            <person name="Gaulin E."/>
        </authorList>
    </citation>
    <scope>NUCLEOTIDE SEQUENCE</scope>
    <source>
        <strain evidence="9">CBS 578.67</strain>
    </source>
</reference>
<organism evidence="10 11">
    <name type="scientific">Aphanomyces stellatus</name>
    <dbReference type="NCBI Taxonomy" id="120398"/>
    <lineage>
        <taxon>Eukaryota</taxon>
        <taxon>Sar</taxon>
        <taxon>Stramenopiles</taxon>
        <taxon>Oomycota</taxon>
        <taxon>Saprolegniomycetes</taxon>
        <taxon>Saprolegniales</taxon>
        <taxon>Verrucalvaceae</taxon>
        <taxon>Aphanomyces</taxon>
    </lineage>
</organism>
<evidence type="ECO:0000313" key="9">
    <source>
        <dbReference type="EMBL" id="KAF0698166.1"/>
    </source>
</evidence>
<dbReference type="SMART" id="SM00415">
    <property type="entry name" value="HSF"/>
    <property type="match status" value="1"/>
</dbReference>
<gene>
    <name evidence="10" type="primary">Aste57867_11207</name>
    <name evidence="9" type="ORF">As57867_011165</name>
    <name evidence="10" type="ORF">ASTE57867_11207</name>
</gene>
<proteinExistence type="inferred from homology"/>
<keyword evidence="11" id="KW-1185">Reference proteome</keyword>
<dbReference type="GO" id="GO:0005634">
    <property type="term" value="C:nucleus"/>
    <property type="evidence" value="ECO:0007669"/>
    <property type="project" value="UniProtKB-SubCell"/>
</dbReference>